<dbReference type="InterPro" id="IPR044751">
    <property type="entry name" value="Ion_transp-like_CBS"/>
</dbReference>
<dbReference type="PROSITE" id="PS51371">
    <property type="entry name" value="CBS"/>
    <property type="match status" value="1"/>
</dbReference>
<dbReference type="InterPro" id="IPR016169">
    <property type="entry name" value="FAD-bd_PCMH_sub2"/>
</dbReference>
<comment type="subcellular location">
    <subcellularLocation>
        <location evidence="1">Cell membrane</location>
        <topology evidence="1">Multi-pass membrane protein</topology>
    </subcellularLocation>
</comment>
<evidence type="ECO:0000259" key="10">
    <source>
        <dbReference type="PROSITE" id="PS51371"/>
    </source>
</evidence>
<evidence type="ECO:0008006" key="13">
    <source>
        <dbReference type="Google" id="ProtNLM"/>
    </source>
</evidence>
<dbReference type="InterPro" id="IPR046342">
    <property type="entry name" value="CBS_dom_sf"/>
</dbReference>
<dbReference type="EMBL" id="UINC01042766">
    <property type="protein sequence ID" value="SVB45843.1"/>
    <property type="molecule type" value="Genomic_DNA"/>
</dbReference>
<dbReference type="SMART" id="SM01091">
    <property type="entry name" value="CorC_HlyC"/>
    <property type="match status" value="1"/>
</dbReference>
<feature type="transmembrane region" description="Helical" evidence="9">
    <location>
        <begin position="59"/>
        <end position="80"/>
    </location>
</feature>
<evidence type="ECO:0000256" key="2">
    <source>
        <dbReference type="ARBA" id="ARBA00006337"/>
    </source>
</evidence>
<dbReference type="SUPFAM" id="SSF56176">
    <property type="entry name" value="FAD-binding/transporter-associated domain-like"/>
    <property type="match status" value="1"/>
</dbReference>
<dbReference type="Pfam" id="PF00571">
    <property type="entry name" value="CBS"/>
    <property type="match status" value="2"/>
</dbReference>
<proteinExistence type="inferred from homology"/>
<feature type="transmembrane region" description="Helical" evidence="9">
    <location>
        <begin position="121"/>
        <end position="143"/>
    </location>
</feature>
<dbReference type="PANTHER" id="PTHR22777:SF32">
    <property type="entry name" value="UPF0053 INNER MEMBRANE PROTEIN YFJD"/>
    <property type="match status" value="1"/>
</dbReference>
<feature type="domain" description="CNNM transmembrane" evidence="11">
    <location>
        <begin position="1"/>
        <end position="190"/>
    </location>
</feature>
<keyword evidence="6 9" id="KW-1133">Transmembrane helix</keyword>
<evidence type="ECO:0000256" key="9">
    <source>
        <dbReference type="SAM" id="Phobius"/>
    </source>
</evidence>
<evidence type="ECO:0000256" key="5">
    <source>
        <dbReference type="ARBA" id="ARBA00022737"/>
    </source>
</evidence>
<sequence length="422" mass="47154">MDILLTVSLMVVLLFLKGFFSGSEIALVNSDKVRLNALANQGHRGSQLVLNQLRIPDTLLGTTLVGTNICTVTLTTLGTLLMIRLVGNSGELLAFVVFTPLLLILGEVVPKSVYQQKSDTIAPIAIYPLRIFQVLFFPVIFIFSRIARLAARALGGGRIEQNVYMTREQVRSVVEMAERTSSVDAFDRGRIRSVIRFAETTVGEAMIPVAEMTAINHNKSARRAVAMVRNRGYNRLPVYRRNISNIVGIVTITTWDMMDADLVNRPLEELIRPALYVSPRQTIDQLLPLLRKRDDHMAVVVDEFGSAVGMITMEDIIEEVVGEIDVGYDFDEYTPRKRHQFEALADGIYVMDSRVRISEANDVLGASFPDRESHTVGGLVTARLRRIPRAGDHIEESGWRIVVEEASDRAAVRLRVESTHHN</sequence>
<evidence type="ECO:0000256" key="6">
    <source>
        <dbReference type="ARBA" id="ARBA00022989"/>
    </source>
</evidence>
<dbReference type="GO" id="GO:0050660">
    <property type="term" value="F:flavin adenine dinucleotide binding"/>
    <property type="evidence" value="ECO:0007669"/>
    <property type="project" value="InterPro"/>
</dbReference>
<dbReference type="Pfam" id="PF01595">
    <property type="entry name" value="CNNM"/>
    <property type="match status" value="1"/>
</dbReference>
<evidence type="ECO:0000256" key="4">
    <source>
        <dbReference type="ARBA" id="ARBA00022692"/>
    </source>
</evidence>
<name>A0A382E780_9ZZZZ</name>
<accession>A0A382E780</accession>
<evidence type="ECO:0000256" key="3">
    <source>
        <dbReference type="ARBA" id="ARBA00022475"/>
    </source>
</evidence>
<evidence type="ECO:0000256" key="1">
    <source>
        <dbReference type="ARBA" id="ARBA00004651"/>
    </source>
</evidence>
<dbReference type="InterPro" id="IPR005170">
    <property type="entry name" value="Transptr-assoc_dom"/>
</dbReference>
<organism evidence="12">
    <name type="scientific">marine metagenome</name>
    <dbReference type="NCBI Taxonomy" id="408172"/>
    <lineage>
        <taxon>unclassified sequences</taxon>
        <taxon>metagenomes</taxon>
        <taxon>ecological metagenomes</taxon>
    </lineage>
</organism>
<dbReference type="Gene3D" id="3.10.580.10">
    <property type="entry name" value="CBS-domain"/>
    <property type="match status" value="1"/>
</dbReference>
<protein>
    <recommendedName>
        <fullName evidence="13">CNNM transmembrane domain-containing protein</fullName>
    </recommendedName>
</protein>
<feature type="transmembrane region" description="Helical" evidence="9">
    <location>
        <begin position="92"/>
        <end position="109"/>
    </location>
</feature>
<keyword evidence="4 9" id="KW-0812">Transmembrane</keyword>
<dbReference type="GO" id="GO:0005886">
    <property type="term" value="C:plasma membrane"/>
    <property type="evidence" value="ECO:0007669"/>
    <property type="project" value="UniProtKB-SubCell"/>
</dbReference>
<evidence type="ECO:0000256" key="7">
    <source>
        <dbReference type="ARBA" id="ARBA00023122"/>
    </source>
</evidence>
<comment type="similarity">
    <text evidence="2">Belongs to the UPF0053 family.</text>
</comment>
<evidence type="ECO:0000313" key="12">
    <source>
        <dbReference type="EMBL" id="SVB45843.1"/>
    </source>
</evidence>
<dbReference type="Gene3D" id="3.30.465.10">
    <property type="match status" value="1"/>
</dbReference>
<dbReference type="SUPFAM" id="SSF54631">
    <property type="entry name" value="CBS-domain pair"/>
    <property type="match status" value="1"/>
</dbReference>
<keyword evidence="8 9" id="KW-0472">Membrane</keyword>
<dbReference type="CDD" id="cd04590">
    <property type="entry name" value="CBS_pair_CorC_HlyC_assoc"/>
    <property type="match status" value="1"/>
</dbReference>
<dbReference type="AlphaFoldDB" id="A0A382E780"/>
<evidence type="ECO:0000256" key="8">
    <source>
        <dbReference type="ARBA" id="ARBA00023136"/>
    </source>
</evidence>
<keyword evidence="3" id="KW-1003">Cell membrane</keyword>
<reference evidence="12" key="1">
    <citation type="submission" date="2018-05" db="EMBL/GenBank/DDBJ databases">
        <authorList>
            <person name="Lanie J.A."/>
            <person name="Ng W.-L."/>
            <person name="Kazmierczak K.M."/>
            <person name="Andrzejewski T.M."/>
            <person name="Davidsen T.M."/>
            <person name="Wayne K.J."/>
            <person name="Tettelin H."/>
            <person name="Glass J.I."/>
            <person name="Rusch D."/>
            <person name="Podicherti R."/>
            <person name="Tsui H.-C.T."/>
            <person name="Winkler M.E."/>
        </authorList>
    </citation>
    <scope>NUCLEOTIDE SEQUENCE</scope>
</reference>
<dbReference type="InterPro" id="IPR036318">
    <property type="entry name" value="FAD-bd_PCMH-like_sf"/>
</dbReference>
<feature type="domain" description="CBS" evidence="10">
    <location>
        <begin position="270"/>
        <end position="326"/>
    </location>
</feature>
<dbReference type="Pfam" id="PF03471">
    <property type="entry name" value="CorC_HlyC"/>
    <property type="match status" value="1"/>
</dbReference>
<keyword evidence="7" id="KW-0129">CBS domain</keyword>
<keyword evidence="5" id="KW-0677">Repeat</keyword>
<gene>
    <name evidence="12" type="ORF">METZ01_LOCUS198697</name>
</gene>
<dbReference type="SMART" id="SM00116">
    <property type="entry name" value="CBS"/>
    <property type="match status" value="2"/>
</dbReference>
<evidence type="ECO:0000259" key="11">
    <source>
        <dbReference type="PROSITE" id="PS51846"/>
    </source>
</evidence>
<dbReference type="PROSITE" id="PS51846">
    <property type="entry name" value="CNNM"/>
    <property type="match status" value="1"/>
</dbReference>
<dbReference type="PANTHER" id="PTHR22777">
    <property type="entry name" value="HEMOLYSIN-RELATED"/>
    <property type="match status" value="1"/>
</dbReference>
<dbReference type="InterPro" id="IPR002550">
    <property type="entry name" value="CNNM"/>
</dbReference>
<dbReference type="InterPro" id="IPR000644">
    <property type="entry name" value="CBS_dom"/>
</dbReference>